<reference evidence="1" key="1">
    <citation type="submission" date="2015-07" db="EMBL/GenBank/DDBJ databases">
        <title>Adaptation to a free-living lifestyle via gene acquisitions in the diplomonad Trepomonas sp. PC1.</title>
        <authorList>
            <person name="Xu F."/>
            <person name="Jerlstrom-Hultqvist J."/>
            <person name="Kolisko M."/>
            <person name="Simpson A.G.B."/>
            <person name="Roger A.J."/>
            <person name="Svard S.G."/>
            <person name="Andersson J.O."/>
        </authorList>
    </citation>
    <scope>NUCLEOTIDE SEQUENCE</scope>
    <source>
        <strain evidence="1">PC1</strain>
    </source>
</reference>
<feature type="non-terminal residue" evidence="1">
    <location>
        <position position="1"/>
    </location>
</feature>
<name>A0A146JXM2_9EUKA</name>
<evidence type="ECO:0000313" key="1">
    <source>
        <dbReference type="EMBL" id="JAP89470.1"/>
    </source>
</evidence>
<protein>
    <submittedName>
        <fullName evidence="1">Uncharacterized protein</fullName>
    </submittedName>
</protein>
<sequence length="424" mass="48554">LKYRTWMQHNDILHCAESSGNKLTIISMQNNQKSSKTHEFLPTTHFVNGQSNTITQICFFLLPSELVSSACVAVGLQNGCFYIITVDGRVLFVYCGFQSRQNIPQLHSIQHIISTQSNVFTAAYVLGFKDEQMIALVSMNSLIQAIQRQFSTVYFLKENITPVLNQNIMFSQKLFSSQLSVNFILLNKLSKQIPFKTAKFLMENTNIILVHPRPYLCKLVPFSRNEIGEVQAPFYIQNQLKMAQNEVPEGSTLVLQSEEFDYVVSKYDGQLYISTFYKGQFIVDVLDLSVGYLAGDQVDFPCKADLSLLLKNVEFNSDLHQKFQNNFEKEIKKYNLQQIADQNYNVVFEKYLVNDLPHLICHCADGAILLTRIDLFDVIAVDYHLFDKKNVSFIVQGDELRVMCDCGGQVWVFELPSLLFKKVQ</sequence>
<gene>
    <name evidence="1" type="ORF">TPC1_31035</name>
</gene>
<proteinExistence type="predicted"/>
<dbReference type="AlphaFoldDB" id="A0A146JXM2"/>
<accession>A0A146JXM2</accession>
<organism evidence="1">
    <name type="scientific">Trepomonas sp. PC1</name>
    <dbReference type="NCBI Taxonomy" id="1076344"/>
    <lineage>
        <taxon>Eukaryota</taxon>
        <taxon>Metamonada</taxon>
        <taxon>Diplomonadida</taxon>
        <taxon>Hexamitidae</taxon>
        <taxon>Hexamitinae</taxon>
        <taxon>Trepomonas</taxon>
    </lineage>
</organism>
<dbReference type="EMBL" id="GDID01007136">
    <property type="protein sequence ID" value="JAP89470.1"/>
    <property type="molecule type" value="Transcribed_RNA"/>
</dbReference>